<dbReference type="RefSeq" id="WP_047448876.1">
    <property type="nucleotide sequence ID" value="NZ_CCEH01000002.1"/>
</dbReference>
<evidence type="ECO:0000256" key="10">
    <source>
        <dbReference type="ARBA" id="ARBA00022989"/>
    </source>
</evidence>
<evidence type="ECO:0000256" key="14">
    <source>
        <dbReference type="SAM" id="Phobius"/>
    </source>
</evidence>
<feature type="domain" description="GAF" evidence="15">
    <location>
        <begin position="238"/>
        <end position="373"/>
    </location>
</feature>
<sequence>MLSLTMLLLERVGLIIILAYVLMNIPYFKNLMNRRRTWKARWQLCIIFSLFALMSNLTGIVIDHQHSLSGSVYFRLDDDVSLANTRVLTIGVAGLVGGPFVGLFVGIISGIFRVYMGGADAQVYLISSLFIGIIAGYYGLQAQRRKRYPSIAKSAMIGIFMEVIQMLSILTFSHDKAYAIELISLIALPMIIVNSVGTAIFMSIIISTLKQEEQMKAVQTHDVLQLMNQTLPYFKEGLNRESAQQIAMIIKDLMKVSAVAITSKNEILSHVGAGSDHHIPTNEILTSLSKDVLKSGRLKEVHTREEIGCSHPNCPLRAAIVIPLEMHGSIVGTLKMYFTNPNDLTFVERQLAEGLANIFSSQIELGEAETQSKLLKDAEIKSLQAQVSPHFFFNSINTISALVRINSEKARELLLELSYFFRANLQGSKQHTITLDKELSQVRSYLSLEQARYPGRFNININVEERYHHVLVPPFLIQILVENAIKHAFTNRKQGNDIDVSVIKEDASHVCIIVQDNGQGISKDKMHLLGETSVESESGTGSALENLNLRLKGLFGKSAALQFESTSSGTTFWCVLPYERQEEE</sequence>
<keyword evidence="11" id="KW-0902">Two-component regulatory system</keyword>
<keyword evidence="12 14" id="KW-0472">Membrane</keyword>
<evidence type="ECO:0000259" key="15">
    <source>
        <dbReference type="SMART" id="SM00065"/>
    </source>
</evidence>
<organism evidence="17 18">
    <name type="scientific">Staphylococcus schweitzeri</name>
    <dbReference type="NCBI Taxonomy" id="1654388"/>
    <lineage>
        <taxon>Bacteria</taxon>
        <taxon>Bacillati</taxon>
        <taxon>Bacillota</taxon>
        <taxon>Bacilli</taxon>
        <taxon>Bacillales</taxon>
        <taxon>Staphylococcaceae</taxon>
        <taxon>Staphylococcus</taxon>
    </lineage>
</organism>
<dbReference type="EMBL" id="CCEH01000002">
    <property type="protein sequence ID" value="CDR27091.1"/>
    <property type="molecule type" value="Genomic_DNA"/>
</dbReference>
<evidence type="ECO:0000256" key="13">
    <source>
        <dbReference type="ARBA" id="ARBA00029830"/>
    </source>
</evidence>
<feature type="transmembrane region" description="Helical" evidence="14">
    <location>
        <begin position="40"/>
        <end position="62"/>
    </location>
</feature>
<dbReference type="PANTHER" id="PTHR34220">
    <property type="entry name" value="SENSOR HISTIDINE KINASE YPDA"/>
    <property type="match status" value="1"/>
</dbReference>
<name>A0A077VZJ9_9STAP</name>
<dbReference type="SMART" id="SM00387">
    <property type="entry name" value="HATPase_c"/>
    <property type="match status" value="1"/>
</dbReference>
<evidence type="ECO:0000313" key="17">
    <source>
        <dbReference type="EMBL" id="CDR27091.1"/>
    </source>
</evidence>
<dbReference type="CDD" id="cd16957">
    <property type="entry name" value="HATPase_LytS-like"/>
    <property type="match status" value="1"/>
</dbReference>
<feature type="transmembrane region" description="Helical" evidence="14">
    <location>
        <begin position="152"/>
        <end position="172"/>
    </location>
</feature>
<comment type="catalytic activity">
    <reaction evidence="1">
        <text>ATP + protein L-histidine = ADP + protein N-phospho-L-histidine.</text>
        <dbReference type="EC" id="2.7.13.3"/>
    </reaction>
</comment>
<dbReference type="GO" id="GO:0000155">
    <property type="term" value="F:phosphorelay sensor kinase activity"/>
    <property type="evidence" value="ECO:0007669"/>
    <property type="project" value="InterPro"/>
</dbReference>
<evidence type="ECO:0000256" key="6">
    <source>
        <dbReference type="ARBA" id="ARBA00022692"/>
    </source>
</evidence>
<evidence type="ECO:0000256" key="9">
    <source>
        <dbReference type="ARBA" id="ARBA00022840"/>
    </source>
</evidence>
<dbReference type="InterPro" id="IPR003594">
    <property type="entry name" value="HATPase_dom"/>
</dbReference>
<keyword evidence="10 14" id="KW-1133">Transmembrane helix</keyword>
<feature type="transmembrane region" description="Helical" evidence="14">
    <location>
        <begin position="178"/>
        <end position="206"/>
    </location>
</feature>
<feature type="transmembrane region" description="Helical" evidence="14">
    <location>
        <begin position="83"/>
        <end position="115"/>
    </location>
</feature>
<evidence type="ECO:0000313" key="18">
    <source>
        <dbReference type="Proteomes" id="UP000044616"/>
    </source>
</evidence>
<feature type="transmembrane region" description="Helical" evidence="14">
    <location>
        <begin position="121"/>
        <end position="140"/>
    </location>
</feature>
<evidence type="ECO:0000256" key="11">
    <source>
        <dbReference type="ARBA" id="ARBA00023012"/>
    </source>
</evidence>
<evidence type="ECO:0000259" key="16">
    <source>
        <dbReference type="SMART" id="SM00387"/>
    </source>
</evidence>
<dbReference type="InterPro" id="IPR036890">
    <property type="entry name" value="HATPase_C_sf"/>
</dbReference>
<keyword evidence="7" id="KW-0547">Nucleotide-binding</keyword>
<protein>
    <recommendedName>
        <fullName evidence="3">histidine kinase</fullName>
        <ecNumber evidence="3">2.7.13.3</ecNumber>
    </recommendedName>
    <alternativeName>
        <fullName evidence="13">Autolysin sensor kinase</fullName>
    </alternativeName>
</protein>
<dbReference type="SUPFAM" id="SSF55874">
    <property type="entry name" value="ATPase domain of HSP90 chaperone/DNA topoisomerase II/histidine kinase"/>
    <property type="match status" value="1"/>
</dbReference>
<dbReference type="EC" id="2.7.13.3" evidence="3"/>
<dbReference type="Pfam" id="PF07694">
    <property type="entry name" value="5TM-5TMR_LYT"/>
    <property type="match status" value="1"/>
</dbReference>
<evidence type="ECO:0000256" key="2">
    <source>
        <dbReference type="ARBA" id="ARBA00004651"/>
    </source>
</evidence>
<dbReference type="AlphaFoldDB" id="A0A077VZJ9"/>
<dbReference type="GO" id="GO:0005524">
    <property type="term" value="F:ATP binding"/>
    <property type="evidence" value="ECO:0007669"/>
    <property type="project" value="UniProtKB-KW"/>
</dbReference>
<feature type="transmembrane region" description="Helical" evidence="14">
    <location>
        <begin position="12"/>
        <end position="28"/>
    </location>
</feature>
<keyword evidence="9" id="KW-0067">ATP-binding</keyword>
<reference evidence="17 18" key="1">
    <citation type="submission" date="2014-05" db="EMBL/GenBank/DDBJ databases">
        <authorList>
            <person name="Aslett A.Martin."/>
            <person name="De Silva Nishadi"/>
        </authorList>
    </citation>
    <scope>NUCLEOTIDE SEQUENCE [LARGE SCALE GENOMIC DNA]</scope>
</reference>
<evidence type="ECO:0000256" key="1">
    <source>
        <dbReference type="ARBA" id="ARBA00000085"/>
    </source>
</evidence>
<evidence type="ECO:0000256" key="4">
    <source>
        <dbReference type="ARBA" id="ARBA00022475"/>
    </source>
</evidence>
<dbReference type="InterPro" id="IPR003018">
    <property type="entry name" value="GAF"/>
</dbReference>
<comment type="subcellular location">
    <subcellularLocation>
        <location evidence="2">Cell membrane</location>
        <topology evidence="2">Multi-pass membrane protein</topology>
    </subcellularLocation>
</comment>
<evidence type="ECO:0000256" key="7">
    <source>
        <dbReference type="ARBA" id="ARBA00022741"/>
    </source>
</evidence>
<dbReference type="GO" id="GO:0071555">
    <property type="term" value="P:cell wall organization"/>
    <property type="evidence" value="ECO:0007669"/>
    <property type="project" value="InterPro"/>
</dbReference>
<proteinExistence type="predicted"/>
<accession>A0A077VZJ9</accession>
<dbReference type="Pfam" id="PF02518">
    <property type="entry name" value="HATPase_c"/>
    <property type="match status" value="1"/>
</dbReference>
<evidence type="ECO:0000256" key="5">
    <source>
        <dbReference type="ARBA" id="ARBA00022679"/>
    </source>
</evidence>
<gene>
    <name evidence="17" type="primary">lytS</name>
    <name evidence="17" type="ORF">ERS140147_00349</name>
</gene>
<dbReference type="Pfam" id="PF06580">
    <property type="entry name" value="His_kinase"/>
    <property type="match status" value="1"/>
</dbReference>
<dbReference type="InterPro" id="IPR010559">
    <property type="entry name" value="Sig_transdc_His_kin_internal"/>
</dbReference>
<dbReference type="InterPro" id="IPR011620">
    <property type="entry name" value="Sig_transdc_His_kinase_LytS_TM"/>
</dbReference>
<feature type="domain" description="Histidine kinase/HSP90-like ATPase" evidence="16">
    <location>
        <begin position="471"/>
        <end position="580"/>
    </location>
</feature>
<keyword evidence="4" id="KW-1003">Cell membrane</keyword>
<dbReference type="GO" id="GO:0005886">
    <property type="term" value="C:plasma membrane"/>
    <property type="evidence" value="ECO:0007669"/>
    <property type="project" value="UniProtKB-SubCell"/>
</dbReference>
<dbReference type="PANTHER" id="PTHR34220:SF7">
    <property type="entry name" value="SENSOR HISTIDINE KINASE YPDA"/>
    <property type="match status" value="1"/>
</dbReference>
<evidence type="ECO:0000256" key="3">
    <source>
        <dbReference type="ARBA" id="ARBA00012438"/>
    </source>
</evidence>
<dbReference type="Gene3D" id="3.30.565.10">
    <property type="entry name" value="Histidine kinase-like ATPase, C-terminal domain"/>
    <property type="match status" value="1"/>
</dbReference>
<keyword evidence="8 17" id="KW-0418">Kinase</keyword>
<dbReference type="SUPFAM" id="SSF55781">
    <property type="entry name" value="GAF domain-like"/>
    <property type="match status" value="1"/>
</dbReference>
<keyword evidence="6 14" id="KW-0812">Transmembrane</keyword>
<evidence type="ECO:0000256" key="8">
    <source>
        <dbReference type="ARBA" id="ARBA00022777"/>
    </source>
</evidence>
<dbReference type="Proteomes" id="UP000044616">
    <property type="component" value="Unassembled WGS sequence"/>
</dbReference>
<evidence type="ECO:0000256" key="12">
    <source>
        <dbReference type="ARBA" id="ARBA00023136"/>
    </source>
</evidence>
<keyword evidence="5" id="KW-0808">Transferase</keyword>
<dbReference type="SMART" id="SM00065">
    <property type="entry name" value="GAF"/>
    <property type="match status" value="1"/>
</dbReference>
<dbReference type="Gene3D" id="1.10.1760.20">
    <property type="match status" value="1"/>
</dbReference>
<dbReference type="InterPro" id="IPR050640">
    <property type="entry name" value="Bact_2-comp_sensor_kinase"/>
</dbReference>